<evidence type="ECO:0000259" key="6">
    <source>
        <dbReference type="Pfam" id="PF02782"/>
    </source>
</evidence>
<organism evidence="7 8">
    <name type="scientific">Gracilibacillus oryzae</name>
    <dbReference type="NCBI Taxonomy" id="1672701"/>
    <lineage>
        <taxon>Bacteria</taxon>
        <taxon>Bacillati</taxon>
        <taxon>Bacillota</taxon>
        <taxon>Bacilli</taxon>
        <taxon>Bacillales</taxon>
        <taxon>Bacillaceae</taxon>
        <taxon>Gracilibacillus</taxon>
    </lineage>
</organism>
<dbReference type="GO" id="GO:0005829">
    <property type="term" value="C:cytosol"/>
    <property type="evidence" value="ECO:0007669"/>
    <property type="project" value="TreeGrafter"/>
</dbReference>
<dbReference type="RefSeq" id="WP_266095239.1">
    <property type="nucleotide sequence ID" value="NZ_ML762425.1"/>
</dbReference>
<dbReference type="PANTHER" id="PTHR10196">
    <property type="entry name" value="SUGAR KINASE"/>
    <property type="match status" value="1"/>
</dbReference>
<feature type="domain" description="Carbohydrate kinase FGGY C-terminal" evidence="6">
    <location>
        <begin position="70"/>
        <end position="257"/>
    </location>
</feature>
<dbReference type="Pfam" id="PF02782">
    <property type="entry name" value="FGGY_C"/>
    <property type="match status" value="1"/>
</dbReference>
<dbReference type="PANTHER" id="PTHR10196:SF93">
    <property type="entry name" value="L-RHAMNULOKINASE"/>
    <property type="match status" value="1"/>
</dbReference>
<dbReference type="GO" id="GO:0005524">
    <property type="term" value="F:ATP binding"/>
    <property type="evidence" value="ECO:0007669"/>
    <property type="project" value="UniProtKB-KW"/>
</dbReference>
<comment type="caution">
    <text evidence="7">The sequence shown here is derived from an EMBL/GenBank/DDBJ whole genome shotgun (WGS) entry which is preliminary data.</text>
</comment>
<dbReference type="InterPro" id="IPR018485">
    <property type="entry name" value="FGGY_C"/>
</dbReference>
<dbReference type="Gene3D" id="3.30.420.40">
    <property type="match status" value="2"/>
</dbReference>
<dbReference type="GO" id="GO:0006071">
    <property type="term" value="P:glycerol metabolic process"/>
    <property type="evidence" value="ECO:0007669"/>
    <property type="project" value="TreeGrafter"/>
</dbReference>
<evidence type="ECO:0000256" key="3">
    <source>
        <dbReference type="ARBA" id="ARBA00022741"/>
    </source>
</evidence>
<dbReference type="GO" id="GO:0019301">
    <property type="term" value="P:rhamnose catabolic process"/>
    <property type="evidence" value="ECO:0007669"/>
    <property type="project" value="InterPro"/>
</dbReference>
<comment type="similarity">
    <text evidence="1">Belongs to the FGGY kinase family.</text>
</comment>
<name>A0A7C8L0Y0_9BACI</name>
<evidence type="ECO:0000256" key="1">
    <source>
        <dbReference type="ARBA" id="ARBA00009156"/>
    </source>
</evidence>
<evidence type="ECO:0000256" key="4">
    <source>
        <dbReference type="ARBA" id="ARBA00022777"/>
    </source>
</evidence>
<protein>
    <submittedName>
        <fullName evidence="7">Rhamnulokinase</fullName>
    </submittedName>
</protein>
<evidence type="ECO:0000256" key="2">
    <source>
        <dbReference type="ARBA" id="ARBA00022679"/>
    </source>
</evidence>
<reference evidence="7 8" key="1">
    <citation type="submission" date="2019-10" db="EMBL/GenBank/DDBJ databases">
        <title>Gracilibacillus sp. nov. isolated from rice seeds.</title>
        <authorList>
            <person name="He S."/>
        </authorList>
    </citation>
    <scope>NUCLEOTIDE SEQUENCE [LARGE SCALE GENOMIC DNA]</scope>
    <source>
        <strain evidence="7 8">TD8</strain>
    </source>
</reference>
<sequence>AKEQDWNNIFIEKIGIPPHIFSKPVQPMQAIGRLTEELKDELGCDLDVVLPGTHDTASAVVSVPSNETIYISSGTWSLIGVEHHEPISTEKALEYNFTNEGGVNNNIRFLKNIMGLWMIQEVKRELKDHFDFPQFVDFAYKKADFPSIVDVNDPRFLNPGSMVRAIQDYCLLTSQLIPETPGEIAACIFNSLVDSYKNAAAQIEELTGKSYATIHIIGGGSQNNYINEKLAESTGKTVYTGPTEATAIGNLIAQMVATGEIDSLEKSKNLINQSFDIQQYNREGNNDVSK</sequence>
<dbReference type="CDD" id="cd07771">
    <property type="entry name" value="ASKHA_NBD_FGGY_RhaB-like"/>
    <property type="match status" value="1"/>
</dbReference>
<feature type="non-terminal residue" evidence="7">
    <location>
        <position position="1"/>
    </location>
</feature>
<evidence type="ECO:0000313" key="8">
    <source>
        <dbReference type="Proteomes" id="UP000480246"/>
    </source>
</evidence>
<dbReference type="GO" id="GO:0008993">
    <property type="term" value="F:rhamnulokinase activity"/>
    <property type="evidence" value="ECO:0007669"/>
    <property type="project" value="InterPro"/>
</dbReference>
<accession>A0A7C8L0Y0</accession>
<dbReference type="AlphaFoldDB" id="A0A7C8L0Y0"/>
<gene>
    <name evidence="7" type="ORF">F9U64_04380</name>
</gene>
<dbReference type="GO" id="GO:0004370">
    <property type="term" value="F:glycerol kinase activity"/>
    <property type="evidence" value="ECO:0007669"/>
    <property type="project" value="TreeGrafter"/>
</dbReference>
<evidence type="ECO:0000313" key="7">
    <source>
        <dbReference type="EMBL" id="KAB8138515.1"/>
    </source>
</evidence>
<proteinExistence type="inferred from homology"/>
<keyword evidence="3" id="KW-0547">Nucleotide-binding</keyword>
<keyword evidence="8" id="KW-1185">Reference proteome</keyword>
<dbReference type="Proteomes" id="UP000480246">
    <property type="component" value="Unassembled WGS sequence"/>
</dbReference>
<evidence type="ECO:0000256" key="5">
    <source>
        <dbReference type="ARBA" id="ARBA00022840"/>
    </source>
</evidence>
<dbReference type="InterPro" id="IPR013449">
    <property type="entry name" value="Rhamnulokinase"/>
</dbReference>
<keyword evidence="2" id="KW-0808">Transferase</keyword>
<dbReference type="SUPFAM" id="SSF53067">
    <property type="entry name" value="Actin-like ATPase domain"/>
    <property type="match status" value="1"/>
</dbReference>
<keyword evidence="5" id="KW-0067">ATP-binding</keyword>
<keyword evidence="4 7" id="KW-0418">Kinase</keyword>
<dbReference type="InterPro" id="IPR043129">
    <property type="entry name" value="ATPase_NBD"/>
</dbReference>
<dbReference type="EMBL" id="WEID01000016">
    <property type="protein sequence ID" value="KAB8138515.1"/>
    <property type="molecule type" value="Genomic_DNA"/>
</dbReference>